<evidence type="ECO:0000313" key="5">
    <source>
        <dbReference type="EMBL" id="AGK59709.1"/>
    </source>
</evidence>
<evidence type="ECO:0000256" key="2">
    <source>
        <dbReference type="ARBA" id="ARBA00022603"/>
    </source>
</evidence>
<keyword evidence="6" id="KW-1185">Reference proteome</keyword>
<dbReference type="GO" id="GO:0008757">
    <property type="term" value="F:S-adenosylmethionine-dependent methyltransferase activity"/>
    <property type="evidence" value="ECO:0007669"/>
    <property type="project" value="InterPro"/>
</dbReference>
<dbReference type="InterPro" id="IPR013216">
    <property type="entry name" value="Methyltransf_11"/>
</dbReference>
<sequence>MTKDATALVRSQFGVAASDYATSEVHAKGESLARIVELAAPQHSWRVLDIATGAGHMAAAFAPHVANVVASDITDEMLAQTAKLAADKKLDNIGTAKAEAGALPFEDASFDLVCCRLAAHHFPDLGRFVSEARRVLKENGRFALVDNVAPDAQQLLGASPSEIVDATAAYNTFEKLRDPSHGHAPPPETWIGLLENAGFRIVAREQFGKELDFKSWVTRMRCTPETITELERILVSGPQNLRSFLKPRRDETGALHFTLQELLVIADKIA</sequence>
<reference evidence="5 6" key="1">
    <citation type="journal article" date="2013" name="Genome Announc.">
        <title>Genome sequences for three denitrifying bacterial strains isolated from a uranium- and nitrate-contaminated subsurface environment.</title>
        <authorList>
            <person name="Venkatramanan R."/>
            <person name="Prakash O."/>
            <person name="Woyke T."/>
            <person name="Chain P."/>
            <person name="Goodwin L.A."/>
            <person name="Watson D."/>
            <person name="Brooks S."/>
            <person name="Kostka J.E."/>
            <person name="Green S.J."/>
        </authorList>
    </citation>
    <scope>NUCLEOTIDE SEQUENCE [LARGE SCALE GENOMIC DNA]</scope>
    <source>
        <strain evidence="5 6">1NES1</strain>
    </source>
</reference>
<dbReference type="Pfam" id="PF08241">
    <property type="entry name" value="Methyltransf_11"/>
    <property type="match status" value="1"/>
</dbReference>
<proteinExistence type="inferred from homology"/>
<dbReference type="HOGENOM" id="CLU_037990_10_0_5"/>
<dbReference type="Gene3D" id="3.40.50.150">
    <property type="entry name" value="Vaccinia Virus protein VP39"/>
    <property type="match status" value="1"/>
</dbReference>
<dbReference type="PANTHER" id="PTHR44942:SF4">
    <property type="entry name" value="METHYLTRANSFERASE TYPE 11 DOMAIN-CONTAINING PROTEIN"/>
    <property type="match status" value="1"/>
</dbReference>
<name>N0B7U7_9HYPH</name>
<dbReference type="InterPro" id="IPR051052">
    <property type="entry name" value="Diverse_substrate_MTase"/>
</dbReference>
<dbReference type="CDD" id="cd02440">
    <property type="entry name" value="AdoMet_MTases"/>
    <property type="match status" value="1"/>
</dbReference>
<dbReference type="RefSeq" id="WP_015599724.1">
    <property type="nucleotide sequence ID" value="NC_021172.1"/>
</dbReference>
<feature type="domain" description="Methyltransferase type 11" evidence="4">
    <location>
        <begin position="48"/>
        <end position="143"/>
    </location>
</feature>
<evidence type="ECO:0000313" key="6">
    <source>
        <dbReference type="Proteomes" id="UP000005952"/>
    </source>
</evidence>
<keyword evidence="3 5" id="KW-0808">Transferase</keyword>
<protein>
    <submittedName>
        <fullName evidence="5">Type 11 methyltransferase</fullName>
    </submittedName>
</protein>
<dbReference type="eggNOG" id="COG2226">
    <property type="taxonomic scope" value="Bacteria"/>
</dbReference>
<dbReference type="GO" id="GO:0032259">
    <property type="term" value="P:methylation"/>
    <property type="evidence" value="ECO:0007669"/>
    <property type="project" value="UniProtKB-KW"/>
</dbReference>
<dbReference type="Proteomes" id="UP000005952">
    <property type="component" value="Chromosome"/>
</dbReference>
<dbReference type="OrthoDB" id="9787738at2"/>
<comment type="similarity">
    <text evidence="1">Belongs to the methyltransferase superfamily.</text>
</comment>
<dbReference type="PANTHER" id="PTHR44942">
    <property type="entry name" value="METHYLTRANSF_11 DOMAIN-CONTAINING PROTEIN"/>
    <property type="match status" value="1"/>
</dbReference>
<dbReference type="EMBL" id="CP005587">
    <property type="protein sequence ID" value="AGK59709.1"/>
    <property type="molecule type" value="Genomic_DNA"/>
</dbReference>
<dbReference type="KEGG" id="hdt:HYPDE_40203"/>
<organism evidence="5 6">
    <name type="scientific">Hyphomicrobium denitrificans 1NES1</name>
    <dbReference type="NCBI Taxonomy" id="670307"/>
    <lineage>
        <taxon>Bacteria</taxon>
        <taxon>Pseudomonadati</taxon>
        <taxon>Pseudomonadota</taxon>
        <taxon>Alphaproteobacteria</taxon>
        <taxon>Hyphomicrobiales</taxon>
        <taxon>Hyphomicrobiaceae</taxon>
        <taxon>Hyphomicrobium</taxon>
    </lineage>
</organism>
<dbReference type="SUPFAM" id="SSF53335">
    <property type="entry name" value="S-adenosyl-L-methionine-dependent methyltransferases"/>
    <property type="match status" value="1"/>
</dbReference>
<evidence type="ECO:0000256" key="1">
    <source>
        <dbReference type="ARBA" id="ARBA00008361"/>
    </source>
</evidence>
<dbReference type="STRING" id="670307.HYPDE_40203"/>
<evidence type="ECO:0000259" key="4">
    <source>
        <dbReference type="Pfam" id="PF08241"/>
    </source>
</evidence>
<accession>N0B7U7</accession>
<keyword evidence="2 5" id="KW-0489">Methyltransferase</keyword>
<evidence type="ECO:0000256" key="3">
    <source>
        <dbReference type="ARBA" id="ARBA00022679"/>
    </source>
</evidence>
<dbReference type="AlphaFoldDB" id="N0B7U7"/>
<gene>
    <name evidence="5" type="ORF">HYPDE_40203</name>
</gene>
<dbReference type="InterPro" id="IPR029063">
    <property type="entry name" value="SAM-dependent_MTases_sf"/>
</dbReference>